<organism evidence="4">
    <name type="scientific">Staphylothermus marinus</name>
    <dbReference type="NCBI Taxonomy" id="2280"/>
    <lineage>
        <taxon>Archaea</taxon>
        <taxon>Thermoproteota</taxon>
        <taxon>Thermoprotei</taxon>
        <taxon>Desulfurococcales</taxon>
        <taxon>Desulfurococcaceae</taxon>
        <taxon>Staphylothermus</taxon>
    </lineage>
</organism>
<comment type="caution">
    <text evidence="4">The sequence shown here is derived from an EMBL/GenBank/DDBJ whole genome shotgun (WGS) entry which is preliminary data.</text>
</comment>
<name>A0A7C4HGH1_STAMA</name>
<dbReference type="EMBL" id="DTBJ01000060">
    <property type="protein sequence ID" value="HGM59348.1"/>
    <property type="molecule type" value="Genomic_DNA"/>
</dbReference>
<dbReference type="InterPro" id="IPR009003">
    <property type="entry name" value="Peptidase_S1_PA"/>
</dbReference>
<accession>A0A7C4HGH1</accession>
<protein>
    <submittedName>
        <fullName evidence="4">Trypsin-like serine protease</fullName>
    </submittedName>
</protein>
<evidence type="ECO:0000313" key="4">
    <source>
        <dbReference type="EMBL" id="HGM59348.1"/>
    </source>
</evidence>
<dbReference type="InterPro" id="IPR001940">
    <property type="entry name" value="Peptidase_S1C"/>
</dbReference>
<evidence type="ECO:0000259" key="3">
    <source>
        <dbReference type="PROSITE" id="PS50106"/>
    </source>
</evidence>
<dbReference type="SUPFAM" id="SSF50494">
    <property type="entry name" value="Trypsin-like serine proteases"/>
    <property type="match status" value="1"/>
</dbReference>
<keyword evidence="2" id="KW-0378">Hydrolase</keyword>
<dbReference type="PRINTS" id="PR00834">
    <property type="entry name" value="PROTEASES2C"/>
</dbReference>
<dbReference type="InterPro" id="IPR036034">
    <property type="entry name" value="PDZ_sf"/>
</dbReference>
<dbReference type="Pfam" id="PF13365">
    <property type="entry name" value="Trypsin_2"/>
    <property type="match status" value="1"/>
</dbReference>
<dbReference type="PANTHER" id="PTHR43343">
    <property type="entry name" value="PEPTIDASE S12"/>
    <property type="match status" value="1"/>
</dbReference>
<evidence type="ECO:0000256" key="1">
    <source>
        <dbReference type="ARBA" id="ARBA00022670"/>
    </source>
</evidence>
<dbReference type="InterPro" id="IPR051201">
    <property type="entry name" value="Chloro_Bact_Ser_Proteases"/>
</dbReference>
<dbReference type="PROSITE" id="PS50106">
    <property type="entry name" value="PDZ"/>
    <property type="match status" value="1"/>
</dbReference>
<evidence type="ECO:0000256" key="2">
    <source>
        <dbReference type="ARBA" id="ARBA00022801"/>
    </source>
</evidence>
<gene>
    <name evidence="4" type="ORF">ENU14_07195</name>
</gene>
<dbReference type="SMART" id="SM00228">
    <property type="entry name" value="PDZ"/>
    <property type="match status" value="1"/>
</dbReference>
<feature type="domain" description="PDZ" evidence="3">
    <location>
        <begin position="223"/>
        <end position="274"/>
    </location>
</feature>
<dbReference type="SUPFAM" id="SSF50156">
    <property type="entry name" value="PDZ domain-like"/>
    <property type="match status" value="1"/>
</dbReference>
<dbReference type="Pfam" id="PF13180">
    <property type="entry name" value="PDZ_2"/>
    <property type="match status" value="1"/>
</dbReference>
<dbReference type="PANTHER" id="PTHR43343:SF3">
    <property type="entry name" value="PROTEASE DO-LIKE 8, CHLOROPLASTIC"/>
    <property type="match status" value="1"/>
</dbReference>
<dbReference type="InterPro" id="IPR001478">
    <property type="entry name" value="PDZ"/>
</dbReference>
<sequence length="314" mass="34419">MVDIRVFSDSIANIVERVIDSVVTISTARITFDLFSFGFRELRGIGSGFVITRDGYIITNYHVVKDARTVDIYFRDGLSMRGDVVATDPYRDLALLKIDMNTKPVSLGDSDSIRIGEIVLAIGSPFGLMGPTVTMGVVSAVGRTIIGENIILEDLIQTDAAINPGNSGGPLINTEGKAIAVATAIIPYAQGIGFAIPINSVKRFIDMLNKYGRPVIARIGVYVASINRNLARMYGLSIDRGVIVIRVEPGSPAYDSGIREGDIIVKANDREIVKPSDLRRVIEESIDNKYVVLEIVRDRRRYVVEVPLIIETPY</sequence>
<dbReference type="GO" id="GO:0006508">
    <property type="term" value="P:proteolysis"/>
    <property type="evidence" value="ECO:0007669"/>
    <property type="project" value="UniProtKB-KW"/>
</dbReference>
<dbReference type="GO" id="GO:0004252">
    <property type="term" value="F:serine-type endopeptidase activity"/>
    <property type="evidence" value="ECO:0007669"/>
    <property type="project" value="InterPro"/>
</dbReference>
<keyword evidence="1 4" id="KW-0645">Protease</keyword>
<dbReference type="Gene3D" id="2.30.42.10">
    <property type="match status" value="1"/>
</dbReference>
<dbReference type="Gene3D" id="2.40.10.120">
    <property type="match status" value="1"/>
</dbReference>
<proteinExistence type="predicted"/>
<reference evidence="4" key="1">
    <citation type="journal article" date="2020" name="mSystems">
        <title>Genome- and Community-Level Interaction Insights into Carbon Utilization and Element Cycling Functions of Hydrothermarchaeota in Hydrothermal Sediment.</title>
        <authorList>
            <person name="Zhou Z."/>
            <person name="Liu Y."/>
            <person name="Xu W."/>
            <person name="Pan J."/>
            <person name="Luo Z.H."/>
            <person name="Li M."/>
        </authorList>
    </citation>
    <scope>NUCLEOTIDE SEQUENCE [LARGE SCALE GENOMIC DNA]</scope>
    <source>
        <strain evidence="4">SpSt-642</strain>
    </source>
</reference>
<dbReference type="AlphaFoldDB" id="A0A7C4HGH1"/>